<evidence type="ECO:0000256" key="1">
    <source>
        <dbReference type="SAM" id="Phobius"/>
    </source>
</evidence>
<keyword evidence="1" id="KW-0812">Transmembrane</keyword>
<protein>
    <submittedName>
        <fullName evidence="2">Uncharacterized protein</fullName>
    </submittedName>
</protein>
<dbReference type="EMBL" id="ML739083">
    <property type="protein sequence ID" value="KAE8353995.1"/>
    <property type="molecule type" value="Genomic_DNA"/>
</dbReference>
<keyword evidence="3" id="KW-1185">Reference proteome</keyword>
<evidence type="ECO:0000313" key="3">
    <source>
        <dbReference type="Proteomes" id="UP000327118"/>
    </source>
</evidence>
<gene>
    <name evidence="2" type="ORF">BDV28DRAFT_132030</name>
</gene>
<reference evidence="3" key="1">
    <citation type="submission" date="2019-04" db="EMBL/GenBank/DDBJ databases">
        <title>Friends and foes A comparative genomics studyof 23 Aspergillus species from section Flavi.</title>
        <authorList>
            <consortium name="DOE Joint Genome Institute"/>
            <person name="Kjaerbolling I."/>
            <person name="Vesth T."/>
            <person name="Frisvad J.C."/>
            <person name="Nybo J.L."/>
            <person name="Theobald S."/>
            <person name="Kildgaard S."/>
            <person name="Isbrandt T."/>
            <person name="Kuo A."/>
            <person name="Sato A."/>
            <person name="Lyhne E.K."/>
            <person name="Kogle M.E."/>
            <person name="Wiebenga A."/>
            <person name="Kun R.S."/>
            <person name="Lubbers R.J."/>
            <person name="Makela M.R."/>
            <person name="Barry K."/>
            <person name="Chovatia M."/>
            <person name="Clum A."/>
            <person name="Daum C."/>
            <person name="Haridas S."/>
            <person name="He G."/>
            <person name="LaButti K."/>
            <person name="Lipzen A."/>
            <person name="Mondo S."/>
            <person name="Riley R."/>
            <person name="Salamov A."/>
            <person name="Simmons B.A."/>
            <person name="Magnuson J.K."/>
            <person name="Henrissat B."/>
            <person name="Mortensen U.H."/>
            <person name="Larsen T.O."/>
            <person name="Devries R.P."/>
            <person name="Grigoriev I.V."/>
            <person name="Machida M."/>
            <person name="Baker S.E."/>
            <person name="Andersen M.R."/>
        </authorList>
    </citation>
    <scope>NUCLEOTIDE SEQUENCE [LARGE SCALE GENOMIC DNA]</scope>
    <source>
        <strain evidence="3">CBS 553.77</strain>
    </source>
</reference>
<evidence type="ECO:0000313" key="2">
    <source>
        <dbReference type="EMBL" id="KAE8353995.1"/>
    </source>
</evidence>
<organism evidence="2 3">
    <name type="scientific">Aspergillus coremiiformis</name>
    <dbReference type="NCBI Taxonomy" id="138285"/>
    <lineage>
        <taxon>Eukaryota</taxon>
        <taxon>Fungi</taxon>
        <taxon>Dikarya</taxon>
        <taxon>Ascomycota</taxon>
        <taxon>Pezizomycotina</taxon>
        <taxon>Eurotiomycetes</taxon>
        <taxon>Eurotiomycetidae</taxon>
        <taxon>Eurotiales</taxon>
        <taxon>Aspergillaceae</taxon>
        <taxon>Aspergillus</taxon>
        <taxon>Aspergillus subgen. Circumdati</taxon>
    </lineage>
</organism>
<sequence length="69" mass="7952">MIYPPSIGRISCFTGVLILSFLIIYISLYLIYISITLFPFFPFLELIILCNLPPSTFLPPFPAVPLRKW</sequence>
<proteinExistence type="predicted"/>
<dbReference type="Proteomes" id="UP000327118">
    <property type="component" value="Unassembled WGS sequence"/>
</dbReference>
<keyword evidence="1" id="KW-1133">Transmembrane helix</keyword>
<keyword evidence="1" id="KW-0472">Membrane</keyword>
<accession>A0A5N6Z8N4</accession>
<name>A0A5N6Z8N4_9EURO</name>
<dbReference type="AlphaFoldDB" id="A0A5N6Z8N4"/>
<feature type="transmembrane region" description="Helical" evidence="1">
    <location>
        <begin position="12"/>
        <end position="35"/>
    </location>
</feature>